<dbReference type="OrthoDB" id="4841589at2759"/>
<evidence type="ECO:0000313" key="2">
    <source>
        <dbReference type="EMBL" id="KAH7176015.1"/>
    </source>
</evidence>
<feature type="region of interest" description="Disordered" evidence="1">
    <location>
        <begin position="162"/>
        <end position="186"/>
    </location>
</feature>
<comment type="caution">
    <text evidence="2">The sequence shown here is derived from an EMBL/GenBank/DDBJ whole genome shotgun (WGS) entry which is preliminary data.</text>
</comment>
<sequence>MRDFLLWQLYTTVTGRYLNRNDIKELCKHYDRVLVPRCSGKRPSGVTGYKTSATGHPHDGCLPPGHGASHSGYVHQVHSSQGMRQQAKADDLFFTCSKKLLFCPILLFVGIALFSDAFDSEWLKGANSVLGTEVPRRHEAMLYSTLRDHMGDQSEDAGFEERWTPKFGRRGTANAANGIAPDSARD</sequence>
<dbReference type="Proteomes" id="UP000738349">
    <property type="component" value="Unassembled WGS sequence"/>
</dbReference>
<evidence type="ECO:0000256" key="1">
    <source>
        <dbReference type="SAM" id="MobiDB-lite"/>
    </source>
</evidence>
<dbReference type="AlphaFoldDB" id="A0A9P9FSU6"/>
<evidence type="ECO:0000313" key="3">
    <source>
        <dbReference type="Proteomes" id="UP000738349"/>
    </source>
</evidence>
<organism evidence="2 3">
    <name type="scientific">Dactylonectria macrodidyma</name>
    <dbReference type="NCBI Taxonomy" id="307937"/>
    <lineage>
        <taxon>Eukaryota</taxon>
        <taxon>Fungi</taxon>
        <taxon>Dikarya</taxon>
        <taxon>Ascomycota</taxon>
        <taxon>Pezizomycotina</taxon>
        <taxon>Sordariomycetes</taxon>
        <taxon>Hypocreomycetidae</taxon>
        <taxon>Hypocreales</taxon>
        <taxon>Nectriaceae</taxon>
        <taxon>Dactylonectria</taxon>
    </lineage>
</organism>
<accession>A0A9P9FSU6</accession>
<gene>
    <name evidence="2" type="ORF">EDB81DRAFT_850066</name>
</gene>
<dbReference type="EMBL" id="JAGMUV010000001">
    <property type="protein sequence ID" value="KAH7176015.1"/>
    <property type="molecule type" value="Genomic_DNA"/>
</dbReference>
<name>A0A9P9FSU6_9HYPO</name>
<proteinExistence type="predicted"/>
<protein>
    <submittedName>
        <fullName evidence="2">Uncharacterized protein</fullName>
    </submittedName>
</protein>
<reference evidence="2" key="1">
    <citation type="journal article" date="2021" name="Nat. Commun.">
        <title>Genetic determinants of endophytism in the Arabidopsis root mycobiome.</title>
        <authorList>
            <person name="Mesny F."/>
            <person name="Miyauchi S."/>
            <person name="Thiergart T."/>
            <person name="Pickel B."/>
            <person name="Atanasova L."/>
            <person name="Karlsson M."/>
            <person name="Huettel B."/>
            <person name="Barry K.W."/>
            <person name="Haridas S."/>
            <person name="Chen C."/>
            <person name="Bauer D."/>
            <person name="Andreopoulos W."/>
            <person name="Pangilinan J."/>
            <person name="LaButti K."/>
            <person name="Riley R."/>
            <person name="Lipzen A."/>
            <person name="Clum A."/>
            <person name="Drula E."/>
            <person name="Henrissat B."/>
            <person name="Kohler A."/>
            <person name="Grigoriev I.V."/>
            <person name="Martin F.M."/>
            <person name="Hacquard S."/>
        </authorList>
    </citation>
    <scope>NUCLEOTIDE SEQUENCE</scope>
    <source>
        <strain evidence="2">MPI-CAGE-AT-0147</strain>
    </source>
</reference>
<keyword evidence="3" id="KW-1185">Reference proteome</keyword>